<dbReference type="EMBL" id="BAABLP010000002">
    <property type="protein sequence ID" value="GAA4740285.1"/>
    <property type="molecule type" value="Genomic_DNA"/>
</dbReference>
<name>A0ABP8YYE9_9MICO</name>
<dbReference type="SUPFAM" id="SSF81442">
    <property type="entry name" value="Cytochrome c oxidase subunit I-like"/>
    <property type="match status" value="1"/>
</dbReference>
<sequence length="79" mass="8215">MRRVLLVITAVLGGALAAIGIWFATDRRPASFGWTAYAPLSDTTYVVPVGPPVWAIALVVAGSVAAGAALALLLTRRPR</sequence>
<keyword evidence="3" id="KW-1185">Reference proteome</keyword>
<accession>A0ABP8YYE9</accession>
<dbReference type="RefSeq" id="WP_345479809.1">
    <property type="nucleotide sequence ID" value="NZ_BAABLP010000002.1"/>
</dbReference>
<keyword evidence="1" id="KW-1133">Transmembrane helix</keyword>
<protein>
    <submittedName>
        <fullName evidence="2">Uncharacterized protein</fullName>
    </submittedName>
</protein>
<keyword evidence="1" id="KW-0472">Membrane</keyword>
<gene>
    <name evidence="2" type="ORF">GCM10025783_09020</name>
</gene>
<feature type="transmembrane region" description="Helical" evidence="1">
    <location>
        <begin position="53"/>
        <end position="74"/>
    </location>
</feature>
<dbReference type="InterPro" id="IPR036927">
    <property type="entry name" value="Cyt_c_oxase-like_su1_sf"/>
</dbReference>
<evidence type="ECO:0000256" key="1">
    <source>
        <dbReference type="SAM" id="Phobius"/>
    </source>
</evidence>
<keyword evidence="1" id="KW-0812">Transmembrane</keyword>
<dbReference type="Proteomes" id="UP001500121">
    <property type="component" value="Unassembled WGS sequence"/>
</dbReference>
<reference evidence="3" key="1">
    <citation type="journal article" date="2019" name="Int. J. Syst. Evol. Microbiol.">
        <title>The Global Catalogue of Microorganisms (GCM) 10K type strain sequencing project: providing services to taxonomists for standard genome sequencing and annotation.</title>
        <authorList>
            <consortium name="The Broad Institute Genomics Platform"/>
            <consortium name="The Broad Institute Genome Sequencing Center for Infectious Disease"/>
            <person name="Wu L."/>
            <person name="Ma J."/>
        </authorList>
    </citation>
    <scope>NUCLEOTIDE SEQUENCE [LARGE SCALE GENOMIC DNA]</scope>
    <source>
        <strain evidence="3">JCM 19015</strain>
    </source>
</reference>
<comment type="caution">
    <text evidence="2">The sequence shown here is derived from an EMBL/GenBank/DDBJ whole genome shotgun (WGS) entry which is preliminary data.</text>
</comment>
<evidence type="ECO:0000313" key="3">
    <source>
        <dbReference type="Proteomes" id="UP001500121"/>
    </source>
</evidence>
<proteinExistence type="predicted"/>
<evidence type="ECO:0000313" key="2">
    <source>
        <dbReference type="EMBL" id="GAA4740285.1"/>
    </source>
</evidence>
<organism evidence="2 3">
    <name type="scientific">Amnibacterium soli</name>
    <dbReference type="NCBI Taxonomy" id="1282736"/>
    <lineage>
        <taxon>Bacteria</taxon>
        <taxon>Bacillati</taxon>
        <taxon>Actinomycetota</taxon>
        <taxon>Actinomycetes</taxon>
        <taxon>Micrococcales</taxon>
        <taxon>Microbacteriaceae</taxon>
        <taxon>Amnibacterium</taxon>
    </lineage>
</organism>